<proteinExistence type="predicted"/>
<protein>
    <submittedName>
        <fullName evidence="2">Uncharacterized protein</fullName>
    </submittedName>
</protein>
<name>A0AAN8RA40_9PEZI</name>
<comment type="caution">
    <text evidence="2">The sequence shown here is derived from an EMBL/GenBank/DDBJ whole genome shotgun (WGS) entry which is preliminary data.</text>
</comment>
<dbReference type="Proteomes" id="UP001313282">
    <property type="component" value="Unassembled WGS sequence"/>
</dbReference>
<dbReference type="EMBL" id="JAVHNR010000012">
    <property type="protein sequence ID" value="KAK6329996.1"/>
    <property type="molecule type" value="Genomic_DNA"/>
</dbReference>
<reference evidence="2 3" key="1">
    <citation type="submission" date="2019-10" db="EMBL/GenBank/DDBJ databases">
        <authorList>
            <person name="Palmer J.M."/>
        </authorList>
    </citation>
    <scope>NUCLEOTIDE SEQUENCE [LARGE SCALE GENOMIC DNA]</scope>
    <source>
        <strain evidence="2 3">TWF718</strain>
    </source>
</reference>
<keyword evidence="3" id="KW-1185">Reference proteome</keyword>
<dbReference type="AlphaFoldDB" id="A0AAN8RA40"/>
<sequence>MSFLCYECSLTAGITPCKKCGQTQKLFSSMNNKIVGGTGFHSQQPKEGQLEIDSSLTSPDQGQQADEQTSLPPPPKKTTVARPKASQGSYSRFFRTDEAYRRHRQIMHSSRVYSVACNFPGCSVVREGGQEALATNSLRNHQLRKHREWARRVSKQDGGTISWRAREEPQGVVRSRDKALQGDVASEAIEVEEVIE</sequence>
<organism evidence="2 3">
    <name type="scientific">Orbilia javanica</name>
    <dbReference type="NCBI Taxonomy" id="47235"/>
    <lineage>
        <taxon>Eukaryota</taxon>
        <taxon>Fungi</taxon>
        <taxon>Dikarya</taxon>
        <taxon>Ascomycota</taxon>
        <taxon>Pezizomycotina</taxon>
        <taxon>Orbiliomycetes</taxon>
        <taxon>Orbiliales</taxon>
        <taxon>Orbiliaceae</taxon>
        <taxon>Orbilia</taxon>
    </lineage>
</organism>
<evidence type="ECO:0000313" key="3">
    <source>
        <dbReference type="Proteomes" id="UP001313282"/>
    </source>
</evidence>
<accession>A0AAN8RA40</accession>
<gene>
    <name evidence="2" type="ORF">TWF718_003423</name>
</gene>
<evidence type="ECO:0000313" key="2">
    <source>
        <dbReference type="EMBL" id="KAK6329996.1"/>
    </source>
</evidence>
<feature type="region of interest" description="Disordered" evidence="1">
    <location>
        <begin position="37"/>
        <end position="88"/>
    </location>
</feature>
<evidence type="ECO:0000256" key="1">
    <source>
        <dbReference type="SAM" id="MobiDB-lite"/>
    </source>
</evidence>
<feature type="compositionally biased region" description="Polar residues" evidence="1">
    <location>
        <begin position="40"/>
        <end position="70"/>
    </location>
</feature>